<name>A0ABQ2D194_9DEIO</name>
<evidence type="ECO:0000313" key="2">
    <source>
        <dbReference type="Proteomes" id="UP000632222"/>
    </source>
</evidence>
<keyword evidence="2" id="KW-1185">Reference proteome</keyword>
<proteinExistence type="predicted"/>
<reference evidence="2" key="1">
    <citation type="journal article" date="2019" name="Int. J. Syst. Evol. Microbiol.">
        <title>The Global Catalogue of Microorganisms (GCM) 10K type strain sequencing project: providing services to taxonomists for standard genome sequencing and annotation.</title>
        <authorList>
            <consortium name="The Broad Institute Genomics Platform"/>
            <consortium name="The Broad Institute Genome Sequencing Center for Infectious Disease"/>
            <person name="Wu L."/>
            <person name="Ma J."/>
        </authorList>
    </citation>
    <scope>NUCLEOTIDE SEQUENCE [LARGE SCALE GENOMIC DNA]</scope>
    <source>
        <strain evidence="2">JCM 14370</strain>
    </source>
</reference>
<protein>
    <submittedName>
        <fullName evidence="1">Uncharacterized protein</fullName>
    </submittedName>
</protein>
<comment type="caution">
    <text evidence="1">The sequence shown here is derived from an EMBL/GenBank/DDBJ whole genome shotgun (WGS) entry which is preliminary data.</text>
</comment>
<sequence length="72" mass="7940">MVLCSELDPAETEKILDGQANSWPIFCSERKSHADFCAARTFVTKHPHLTAGCYADEQDDDTDLGVVRAGRV</sequence>
<dbReference type="EMBL" id="BMOD01000006">
    <property type="protein sequence ID" value="GGJ34748.1"/>
    <property type="molecule type" value="Genomic_DNA"/>
</dbReference>
<evidence type="ECO:0000313" key="1">
    <source>
        <dbReference type="EMBL" id="GGJ34748.1"/>
    </source>
</evidence>
<dbReference type="Proteomes" id="UP000632222">
    <property type="component" value="Unassembled WGS sequence"/>
</dbReference>
<gene>
    <name evidence="1" type="ORF">GCM10008938_21160</name>
</gene>
<organism evidence="1 2">
    <name type="scientific">Deinococcus roseus</name>
    <dbReference type="NCBI Taxonomy" id="392414"/>
    <lineage>
        <taxon>Bacteria</taxon>
        <taxon>Thermotogati</taxon>
        <taxon>Deinococcota</taxon>
        <taxon>Deinococci</taxon>
        <taxon>Deinococcales</taxon>
        <taxon>Deinococcaceae</taxon>
        <taxon>Deinococcus</taxon>
    </lineage>
</organism>
<accession>A0ABQ2D194</accession>